<proteinExistence type="predicted"/>
<evidence type="ECO:0000313" key="2">
    <source>
        <dbReference type="Proteomes" id="UP000218041"/>
    </source>
</evidence>
<sequence>MITVCGGARVDLVPTATDLLGALQPALGGGPFNVARALGREGLLALREDEWADILSFAAHAGALTVSRTGAETPALEDVLAIQGGRALR</sequence>
<gene>
    <name evidence="1" type="ORF">CKJ80_07280</name>
</gene>
<comment type="caution">
    <text evidence="1">The sequence shown here is derived from an EMBL/GenBank/DDBJ whole genome shotgun (WGS) entry which is preliminary data.</text>
</comment>
<protein>
    <recommendedName>
        <fullName evidence="3">Carbohydrate kinase PfkB domain-containing protein</fullName>
    </recommendedName>
</protein>
<organism evidence="1 2">
    <name type="scientific">Corynebacterium hadale</name>
    <dbReference type="NCBI Taxonomy" id="2026255"/>
    <lineage>
        <taxon>Bacteria</taxon>
        <taxon>Bacillati</taxon>
        <taxon>Actinomycetota</taxon>
        <taxon>Actinomycetes</taxon>
        <taxon>Mycobacteriales</taxon>
        <taxon>Corynebacteriaceae</taxon>
        <taxon>Corynebacterium</taxon>
    </lineage>
</organism>
<dbReference type="AlphaFoldDB" id="A0AB36RKR9"/>
<dbReference type="EMBL" id="NSGP01000009">
    <property type="protein sequence ID" value="PAT10137.1"/>
    <property type="molecule type" value="Genomic_DNA"/>
</dbReference>
<reference evidence="1 2" key="1">
    <citation type="submission" date="2017-08" db="EMBL/GenBank/DDBJ databases">
        <title>Whole genome sequences of 6 clinical strains closest to Corynebacterium imitans.</title>
        <authorList>
            <person name="Bernier A.-M."/>
            <person name="Burdz T."/>
            <person name="Bernard K."/>
        </authorList>
    </citation>
    <scope>NUCLEOTIDE SEQUENCE [LARGE SCALE GENOMIC DNA]</scope>
    <source>
        <strain evidence="1 2">NML92-0415</strain>
    </source>
</reference>
<evidence type="ECO:0008006" key="3">
    <source>
        <dbReference type="Google" id="ProtNLM"/>
    </source>
</evidence>
<accession>A0AB36RKR9</accession>
<dbReference type="Proteomes" id="UP000218041">
    <property type="component" value="Unassembled WGS sequence"/>
</dbReference>
<name>A0AB36RKR9_9CORY</name>
<dbReference type="RefSeq" id="WP_095555250.1">
    <property type="nucleotide sequence ID" value="NZ_NSGP01000009.1"/>
</dbReference>
<evidence type="ECO:0000313" key="1">
    <source>
        <dbReference type="EMBL" id="PAT10137.1"/>
    </source>
</evidence>